<organism evidence="6 7">
    <name type="scientific">Haliea salexigens</name>
    <dbReference type="NCBI Taxonomy" id="287487"/>
    <lineage>
        <taxon>Bacteria</taxon>
        <taxon>Pseudomonadati</taxon>
        <taxon>Pseudomonadota</taxon>
        <taxon>Gammaproteobacteria</taxon>
        <taxon>Cellvibrionales</taxon>
        <taxon>Halieaceae</taxon>
        <taxon>Haliea</taxon>
    </lineage>
</organism>
<feature type="non-terminal residue" evidence="6">
    <location>
        <position position="1"/>
    </location>
</feature>
<dbReference type="EMBL" id="DMND01000015">
    <property type="protein sequence ID" value="HAN26262.1"/>
    <property type="molecule type" value="Genomic_DNA"/>
</dbReference>
<dbReference type="PANTHER" id="PTHR12001:SF69">
    <property type="entry name" value="ALL TRANS-POLYPRENYL-DIPHOSPHATE SYNTHASE PDSS1"/>
    <property type="match status" value="1"/>
</dbReference>
<keyword evidence="5" id="KW-0460">Magnesium</keyword>
<proteinExistence type="inferred from homology"/>
<evidence type="ECO:0000313" key="6">
    <source>
        <dbReference type="EMBL" id="HAN26262.1"/>
    </source>
</evidence>
<evidence type="ECO:0000313" key="7">
    <source>
        <dbReference type="Proteomes" id="UP000259273"/>
    </source>
</evidence>
<protein>
    <submittedName>
        <fullName evidence="6">Octaprenyl diphosphate synthase</fullName>
    </submittedName>
</protein>
<comment type="caution">
    <text evidence="6">The sequence shown here is derived from an EMBL/GenBank/DDBJ whole genome shotgun (WGS) entry which is preliminary data.</text>
</comment>
<comment type="cofactor">
    <cofactor evidence="1">
        <name>Mg(2+)</name>
        <dbReference type="ChEBI" id="CHEBI:18420"/>
    </cofactor>
</comment>
<dbReference type="PROSITE" id="PS00723">
    <property type="entry name" value="POLYPRENYL_SYNTHASE_1"/>
    <property type="match status" value="1"/>
</dbReference>
<evidence type="ECO:0000256" key="2">
    <source>
        <dbReference type="ARBA" id="ARBA00006706"/>
    </source>
</evidence>
<dbReference type="GO" id="GO:0008299">
    <property type="term" value="P:isoprenoid biosynthetic process"/>
    <property type="evidence" value="ECO:0007669"/>
    <property type="project" value="InterPro"/>
</dbReference>
<keyword evidence="3" id="KW-0808">Transferase</keyword>
<dbReference type="GO" id="GO:0004659">
    <property type="term" value="F:prenyltransferase activity"/>
    <property type="evidence" value="ECO:0007669"/>
    <property type="project" value="InterPro"/>
</dbReference>
<dbReference type="Proteomes" id="UP000259273">
    <property type="component" value="Unassembled WGS sequence"/>
</dbReference>
<dbReference type="Gene3D" id="1.10.600.10">
    <property type="entry name" value="Farnesyl Diphosphate Synthase"/>
    <property type="match status" value="1"/>
</dbReference>
<sequence length="124" mass="13444">SNVPLVENVGHYIVDAGGKRMRPLLALLTARALGTCSSAHITFAAVIEFIHTATLLHDDVVDLSQLRRGRPTANSAFGNASSVLVGDFLYTRAFQLMVQLDNLDILRHMADTTNTIAEGEVLQL</sequence>
<comment type="similarity">
    <text evidence="2">Belongs to the FPP/GGPP synthase family.</text>
</comment>
<keyword evidence="4" id="KW-0479">Metal-binding</keyword>
<dbReference type="GO" id="GO:0046872">
    <property type="term" value="F:metal ion binding"/>
    <property type="evidence" value="ECO:0007669"/>
    <property type="project" value="UniProtKB-KW"/>
</dbReference>
<feature type="non-terminal residue" evidence="6">
    <location>
        <position position="124"/>
    </location>
</feature>
<dbReference type="PANTHER" id="PTHR12001">
    <property type="entry name" value="GERANYLGERANYL PYROPHOSPHATE SYNTHASE"/>
    <property type="match status" value="1"/>
</dbReference>
<evidence type="ECO:0000256" key="3">
    <source>
        <dbReference type="ARBA" id="ARBA00022679"/>
    </source>
</evidence>
<dbReference type="InterPro" id="IPR008949">
    <property type="entry name" value="Isoprenoid_synthase_dom_sf"/>
</dbReference>
<evidence type="ECO:0000256" key="5">
    <source>
        <dbReference type="ARBA" id="ARBA00022842"/>
    </source>
</evidence>
<dbReference type="AlphaFoldDB" id="A0A3C1KHX2"/>
<dbReference type="SUPFAM" id="SSF48576">
    <property type="entry name" value="Terpenoid synthases"/>
    <property type="match status" value="1"/>
</dbReference>
<evidence type="ECO:0000256" key="4">
    <source>
        <dbReference type="ARBA" id="ARBA00022723"/>
    </source>
</evidence>
<gene>
    <name evidence="6" type="ORF">DCP75_00720</name>
</gene>
<reference evidence="6 7" key="1">
    <citation type="journal article" date="2018" name="Nat. Biotechnol.">
        <title>A standardized bacterial taxonomy based on genome phylogeny substantially revises the tree of life.</title>
        <authorList>
            <person name="Parks D.H."/>
            <person name="Chuvochina M."/>
            <person name="Waite D.W."/>
            <person name="Rinke C."/>
            <person name="Skarshewski A."/>
            <person name="Chaumeil P.A."/>
            <person name="Hugenholtz P."/>
        </authorList>
    </citation>
    <scope>NUCLEOTIDE SEQUENCE [LARGE SCALE GENOMIC DNA]</scope>
    <source>
        <strain evidence="6">UBA9158</strain>
    </source>
</reference>
<dbReference type="InterPro" id="IPR033749">
    <property type="entry name" value="Polyprenyl_synt_CS"/>
</dbReference>
<dbReference type="InterPro" id="IPR000092">
    <property type="entry name" value="Polyprenyl_synt"/>
</dbReference>
<evidence type="ECO:0000256" key="1">
    <source>
        <dbReference type="ARBA" id="ARBA00001946"/>
    </source>
</evidence>
<dbReference type="Pfam" id="PF00348">
    <property type="entry name" value="polyprenyl_synt"/>
    <property type="match status" value="1"/>
</dbReference>
<accession>A0A3C1KHX2</accession>
<name>A0A3C1KHX2_9GAMM</name>